<proteinExistence type="predicted"/>
<dbReference type="Proteomes" id="UP000546701">
    <property type="component" value="Unassembled WGS sequence"/>
</dbReference>
<dbReference type="EMBL" id="JACIJR010000002">
    <property type="protein sequence ID" value="MBB5728301.1"/>
    <property type="molecule type" value="Genomic_DNA"/>
</dbReference>
<reference evidence="1 2" key="1">
    <citation type="submission" date="2020-08" db="EMBL/GenBank/DDBJ databases">
        <title>Genomic Encyclopedia of Type Strains, Phase IV (KMG-IV): sequencing the most valuable type-strain genomes for metagenomic binning, comparative biology and taxonomic classification.</title>
        <authorList>
            <person name="Goeker M."/>
        </authorList>
    </citation>
    <scope>NUCLEOTIDE SEQUENCE [LARGE SCALE GENOMIC DNA]</scope>
    <source>
        <strain evidence="1 2">DSM 103336</strain>
    </source>
</reference>
<gene>
    <name evidence="1" type="ORF">FHS99_000771</name>
</gene>
<dbReference type="AlphaFoldDB" id="A0A7W9BQI1"/>
<dbReference type="RefSeq" id="WP_157177283.1">
    <property type="nucleotide sequence ID" value="NZ_BMJP01000001.1"/>
</dbReference>
<evidence type="ECO:0000313" key="1">
    <source>
        <dbReference type="EMBL" id="MBB5728301.1"/>
    </source>
</evidence>
<protein>
    <submittedName>
        <fullName evidence="1">Uncharacterized protein</fullName>
    </submittedName>
</protein>
<keyword evidence="2" id="KW-1185">Reference proteome</keyword>
<evidence type="ECO:0000313" key="2">
    <source>
        <dbReference type="Proteomes" id="UP000546701"/>
    </source>
</evidence>
<comment type="caution">
    <text evidence="1">The sequence shown here is derived from an EMBL/GenBank/DDBJ whole genome shotgun (WGS) entry which is preliminary data.</text>
</comment>
<accession>A0A7W9BQI1</accession>
<sequence length="74" mass="7993">MSTVEDYSAKAAESLAAAEAATSERDRAFHRRAYSIYRKLVANVGEAEARAAERVPARVEAAKRAAAASALRQR</sequence>
<organism evidence="1 2">
    <name type="scientific">Sphingomonas prati</name>
    <dbReference type="NCBI Taxonomy" id="1843237"/>
    <lineage>
        <taxon>Bacteria</taxon>
        <taxon>Pseudomonadati</taxon>
        <taxon>Pseudomonadota</taxon>
        <taxon>Alphaproteobacteria</taxon>
        <taxon>Sphingomonadales</taxon>
        <taxon>Sphingomonadaceae</taxon>
        <taxon>Sphingomonas</taxon>
    </lineage>
</organism>
<name>A0A7W9BQI1_9SPHN</name>